<keyword evidence="4" id="KW-1133">Transmembrane helix</keyword>
<keyword evidence="5" id="KW-0472">Membrane</keyword>
<comment type="subcellular location">
    <subcellularLocation>
        <location evidence="1">Membrane</location>
    </subcellularLocation>
</comment>
<name>A0A161MIA6_TRIIF</name>
<evidence type="ECO:0000256" key="2">
    <source>
        <dbReference type="ARBA" id="ARBA00022692"/>
    </source>
</evidence>
<reference evidence="6" key="1">
    <citation type="submission" date="2016-04" db="EMBL/GenBank/DDBJ databases">
        <authorList>
            <person name="Calderon-Fernandez G.M.Sr."/>
        </authorList>
    </citation>
    <scope>NUCLEOTIDE SEQUENCE</scope>
    <source>
        <strain evidence="6">Int1</strain>
        <tissue evidence="6">Integument</tissue>
    </source>
</reference>
<evidence type="ECO:0000256" key="3">
    <source>
        <dbReference type="ARBA" id="ARBA00022737"/>
    </source>
</evidence>
<organism evidence="6">
    <name type="scientific">Triatoma infestans</name>
    <name type="common">Assassin bug</name>
    <dbReference type="NCBI Taxonomy" id="30076"/>
    <lineage>
        <taxon>Eukaryota</taxon>
        <taxon>Metazoa</taxon>
        <taxon>Ecdysozoa</taxon>
        <taxon>Arthropoda</taxon>
        <taxon>Hexapoda</taxon>
        <taxon>Insecta</taxon>
        <taxon>Pterygota</taxon>
        <taxon>Neoptera</taxon>
        <taxon>Paraneoptera</taxon>
        <taxon>Hemiptera</taxon>
        <taxon>Heteroptera</taxon>
        <taxon>Panheteroptera</taxon>
        <taxon>Cimicomorpha</taxon>
        <taxon>Reduviidae</taxon>
        <taxon>Triatominae</taxon>
        <taxon>Triatoma</taxon>
    </lineage>
</organism>
<feature type="non-terminal residue" evidence="6">
    <location>
        <position position="1"/>
    </location>
</feature>
<protein>
    <submittedName>
        <fullName evidence="6">Nesprin-1 isoform x2</fullName>
    </submittedName>
</protein>
<feature type="non-terminal residue" evidence="6">
    <location>
        <position position="162"/>
    </location>
</feature>
<keyword evidence="2" id="KW-0812">Transmembrane</keyword>
<reference evidence="6" key="2">
    <citation type="journal article" date="2017" name="J. Med. Entomol.">
        <title>Transcriptome Analysis of the Triatoma infestans (Hemiptera: Reduviidae) Integument.</title>
        <authorList>
            <person name="Calderon-Fernandez G.M."/>
            <person name="Moriconi D.E."/>
            <person name="Dulbecco A.B."/>
            <person name="Juarez M.P."/>
        </authorList>
    </citation>
    <scope>NUCLEOTIDE SEQUENCE</scope>
    <source>
        <strain evidence="6">Int1</strain>
        <tissue evidence="6">Integument</tissue>
    </source>
</reference>
<dbReference type="GO" id="GO:0051015">
    <property type="term" value="F:actin filament binding"/>
    <property type="evidence" value="ECO:0007669"/>
    <property type="project" value="TreeGrafter"/>
</dbReference>
<accession>A0A161MIA6</accession>
<evidence type="ECO:0000313" key="6">
    <source>
        <dbReference type="EMBL" id="JAR97107.1"/>
    </source>
</evidence>
<dbReference type="EMBL" id="GEMB01006225">
    <property type="protein sequence ID" value="JAR97107.1"/>
    <property type="molecule type" value="Transcribed_RNA"/>
</dbReference>
<dbReference type="PANTHER" id="PTHR47535:SF1">
    <property type="entry name" value="NESPRIN-1"/>
    <property type="match status" value="1"/>
</dbReference>
<dbReference type="GO" id="GO:0005737">
    <property type="term" value="C:cytoplasm"/>
    <property type="evidence" value="ECO:0007669"/>
    <property type="project" value="TreeGrafter"/>
</dbReference>
<evidence type="ECO:0000256" key="1">
    <source>
        <dbReference type="ARBA" id="ARBA00004370"/>
    </source>
</evidence>
<dbReference type="GO" id="GO:0034993">
    <property type="term" value="C:meiotic nuclear membrane microtubule tethering complex"/>
    <property type="evidence" value="ECO:0007669"/>
    <property type="project" value="TreeGrafter"/>
</dbReference>
<dbReference type="PANTHER" id="PTHR47535">
    <property type="entry name" value="MUSCLE-SPECIFIC PROTEIN 300 KDA, ISOFORM G"/>
    <property type="match status" value="1"/>
</dbReference>
<dbReference type="GO" id="GO:0005640">
    <property type="term" value="C:nuclear outer membrane"/>
    <property type="evidence" value="ECO:0007669"/>
    <property type="project" value="TreeGrafter"/>
</dbReference>
<dbReference type="InterPro" id="IPR052403">
    <property type="entry name" value="LINC-complex_assoc"/>
</dbReference>
<dbReference type="GO" id="GO:0007097">
    <property type="term" value="P:nuclear migration"/>
    <property type="evidence" value="ECO:0007669"/>
    <property type="project" value="TreeGrafter"/>
</dbReference>
<keyword evidence="3" id="KW-0677">Repeat</keyword>
<evidence type="ECO:0000256" key="5">
    <source>
        <dbReference type="ARBA" id="ARBA00023136"/>
    </source>
</evidence>
<dbReference type="SUPFAM" id="SSF46966">
    <property type="entry name" value="Spectrin repeat"/>
    <property type="match status" value="1"/>
</dbReference>
<dbReference type="AlphaFoldDB" id="A0A161MIA6"/>
<sequence length="162" mass="18009">RELTEVVTLADHLEQAILLSSKSEEDLDKLSTSSIDVSDLCGESKISVNIQQITSRFQAIQSTCKKCEQAVSDHESYNVKYKESSDWIAENKKKAGTLSKEMTRTRQDQLSSLHDQLKVLVGQKPHGTGLINATVDIAEKVYTTTAVDGKDVIRSQVEQLQQ</sequence>
<evidence type="ECO:0000256" key="4">
    <source>
        <dbReference type="ARBA" id="ARBA00022989"/>
    </source>
</evidence>
<proteinExistence type="predicted"/>